<evidence type="ECO:0000313" key="2">
    <source>
        <dbReference type="EMBL" id="KAF4115422.1"/>
    </source>
</evidence>
<reference evidence="2 3" key="1">
    <citation type="submission" date="2020-04" db="EMBL/GenBank/DDBJ databases">
        <title>Chromosome-level genome assembly of a cyprinid fish Onychostoma macrolepis by integration of Nanopore Sequencing, Bionano and Hi-C technology.</title>
        <authorList>
            <person name="Wang D."/>
        </authorList>
    </citation>
    <scope>NUCLEOTIDE SEQUENCE [LARGE SCALE GENOMIC DNA]</scope>
    <source>
        <strain evidence="2">SWU-2019</strain>
        <tissue evidence="2">Muscle</tissue>
    </source>
</reference>
<comment type="caution">
    <text evidence="2">The sequence shown here is derived from an EMBL/GenBank/DDBJ whole genome shotgun (WGS) entry which is preliminary data.</text>
</comment>
<organism evidence="2 3">
    <name type="scientific">Onychostoma macrolepis</name>
    <dbReference type="NCBI Taxonomy" id="369639"/>
    <lineage>
        <taxon>Eukaryota</taxon>
        <taxon>Metazoa</taxon>
        <taxon>Chordata</taxon>
        <taxon>Craniata</taxon>
        <taxon>Vertebrata</taxon>
        <taxon>Euteleostomi</taxon>
        <taxon>Actinopterygii</taxon>
        <taxon>Neopterygii</taxon>
        <taxon>Teleostei</taxon>
        <taxon>Ostariophysi</taxon>
        <taxon>Cypriniformes</taxon>
        <taxon>Cyprinidae</taxon>
        <taxon>Acrossocheilinae</taxon>
        <taxon>Onychostoma</taxon>
    </lineage>
</organism>
<protein>
    <submittedName>
        <fullName evidence="2">Uncharacterized protein</fullName>
    </submittedName>
</protein>
<sequence>MEDRHRDAMGSQVQLSNPPIPDRDRNTPEDRLEDQHMEDIYGVTGIQQHFAPEDTCTSASGRTRIKKGAVPSRFSWNDWGKGRGSHARQSVYQRSRKHFRAAVLDESQEMPVPGDITEEALSAGGVAKDHDYAYHPSPGNWIVLRRIQELELQVLSLELEIQQLTVKQLKPLIFKFCVTDEDFRYYEVQLKGGLHCVLGVSLPLCFKAFVLVQGTANRS</sequence>
<feature type="region of interest" description="Disordered" evidence="1">
    <location>
        <begin position="1"/>
        <end position="30"/>
    </location>
</feature>
<feature type="compositionally biased region" description="Basic and acidic residues" evidence="1">
    <location>
        <begin position="21"/>
        <end position="30"/>
    </location>
</feature>
<name>A0A7J6D8D8_9TELE</name>
<evidence type="ECO:0000256" key="1">
    <source>
        <dbReference type="SAM" id="MobiDB-lite"/>
    </source>
</evidence>
<proteinExistence type="predicted"/>
<keyword evidence="3" id="KW-1185">Reference proteome</keyword>
<dbReference type="AlphaFoldDB" id="A0A7J6D8D8"/>
<dbReference type="EMBL" id="JAAMOB010000003">
    <property type="protein sequence ID" value="KAF4115422.1"/>
    <property type="molecule type" value="Genomic_DNA"/>
</dbReference>
<accession>A0A7J6D8D8</accession>
<gene>
    <name evidence="2" type="ORF">G5714_002911</name>
</gene>
<dbReference type="Proteomes" id="UP000579812">
    <property type="component" value="Unassembled WGS sequence"/>
</dbReference>
<evidence type="ECO:0000313" key="3">
    <source>
        <dbReference type="Proteomes" id="UP000579812"/>
    </source>
</evidence>